<protein>
    <submittedName>
        <fullName evidence="2">Uncharacterized protein</fullName>
    </submittedName>
</protein>
<evidence type="ECO:0000313" key="3">
    <source>
        <dbReference type="Proteomes" id="UP000078200"/>
    </source>
</evidence>
<accession>A0A1A9VMB4</accession>
<evidence type="ECO:0000313" key="2">
    <source>
        <dbReference type="EnsemblMetazoa" id="GAUT041523-PA"/>
    </source>
</evidence>
<keyword evidence="1" id="KW-1133">Transmembrane helix</keyword>
<proteinExistence type="predicted"/>
<name>A0A1A9VMB4_GLOAU</name>
<keyword evidence="3" id="KW-1185">Reference proteome</keyword>
<reference evidence="2" key="1">
    <citation type="submission" date="2020-05" db="UniProtKB">
        <authorList>
            <consortium name="EnsemblMetazoa"/>
        </authorList>
    </citation>
    <scope>IDENTIFICATION</scope>
    <source>
        <strain evidence="2">TTRI</strain>
    </source>
</reference>
<keyword evidence="1" id="KW-0812">Transmembrane</keyword>
<evidence type="ECO:0000256" key="1">
    <source>
        <dbReference type="SAM" id="Phobius"/>
    </source>
</evidence>
<keyword evidence="1" id="KW-0472">Membrane</keyword>
<feature type="transmembrane region" description="Helical" evidence="1">
    <location>
        <begin position="118"/>
        <end position="138"/>
    </location>
</feature>
<dbReference type="Proteomes" id="UP000078200">
    <property type="component" value="Unassembled WGS sequence"/>
</dbReference>
<dbReference type="EnsemblMetazoa" id="GAUT041523-RA">
    <property type="protein sequence ID" value="GAUT041523-PA"/>
    <property type="gene ID" value="GAUT041523"/>
</dbReference>
<organism evidence="2 3">
    <name type="scientific">Glossina austeni</name>
    <name type="common">Savannah tsetse fly</name>
    <dbReference type="NCBI Taxonomy" id="7395"/>
    <lineage>
        <taxon>Eukaryota</taxon>
        <taxon>Metazoa</taxon>
        <taxon>Ecdysozoa</taxon>
        <taxon>Arthropoda</taxon>
        <taxon>Hexapoda</taxon>
        <taxon>Insecta</taxon>
        <taxon>Pterygota</taxon>
        <taxon>Neoptera</taxon>
        <taxon>Endopterygota</taxon>
        <taxon>Diptera</taxon>
        <taxon>Brachycera</taxon>
        <taxon>Muscomorpha</taxon>
        <taxon>Hippoboscoidea</taxon>
        <taxon>Glossinidae</taxon>
        <taxon>Glossina</taxon>
    </lineage>
</organism>
<dbReference type="VEuPathDB" id="VectorBase:GAUT041523"/>
<dbReference type="AlphaFoldDB" id="A0A1A9VMB4"/>
<sequence length="148" mass="16538">MQSTVSNNTNKSSGDTQALWLCKAKTHAKDRKQLKTFSVFGLRTLSAVFEFDENSIDKLRVTWHDDCNVSKSRGSPHHSRGVVMHAYATLTPSLYVPVEPRFLYRALHPIKYELNARYEIAVGVVLAVAVVVVVVVVVEHVMNGKAKD</sequence>